<protein>
    <submittedName>
        <fullName evidence="3">Uncharacterized protein</fullName>
    </submittedName>
</protein>
<comment type="caution">
    <text evidence="3">The sequence shown here is derived from an EMBL/GenBank/DDBJ whole genome shotgun (WGS) entry which is preliminary data.</text>
</comment>
<keyword evidence="4" id="KW-1185">Reference proteome</keyword>
<evidence type="ECO:0000256" key="1">
    <source>
        <dbReference type="SAM" id="MobiDB-lite"/>
    </source>
</evidence>
<keyword evidence="2" id="KW-0472">Membrane</keyword>
<evidence type="ECO:0000313" key="4">
    <source>
        <dbReference type="Proteomes" id="UP000028058"/>
    </source>
</evidence>
<gene>
    <name evidence="3" type="ORF">SFRA_002255</name>
</gene>
<dbReference type="RefSeq" id="WP_043462095.1">
    <property type="nucleotide sequence ID" value="NZ_CP134822.1"/>
</dbReference>
<organism evidence="3 4">
    <name type="scientific">Streptomyces xinghaiensis</name>
    <dbReference type="NCBI Taxonomy" id="1038928"/>
    <lineage>
        <taxon>Bacteria</taxon>
        <taxon>Bacillati</taxon>
        <taxon>Actinomycetota</taxon>
        <taxon>Actinomycetes</taxon>
        <taxon>Kitasatosporales</taxon>
        <taxon>Streptomycetaceae</taxon>
        <taxon>Streptomyces</taxon>
    </lineage>
</organism>
<dbReference type="EMBL" id="JNAD02000001">
    <property type="protein sequence ID" value="RKM99054.1"/>
    <property type="molecule type" value="Genomic_DNA"/>
</dbReference>
<dbReference type="AlphaFoldDB" id="A0A3M8FDH9"/>
<evidence type="ECO:0000256" key="2">
    <source>
        <dbReference type="SAM" id="Phobius"/>
    </source>
</evidence>
<proteinExistence type="predicted"/>
<dbReference type="Proteomes" id="UP000028058">
    <property type="component" value="Unassembled WGS sequence"/>
</dbReference>
<feature type="transmembrane region" description="Helical" evidence="2">
    <location>
        <begin position="114"/>
        <end position="132"/>
    </location>
</feature>
<feature type="transmembrane region" description="Helical" evidence="2">
    <location>
        <begin position="85"/>
        <end position="102"/>
    </location>
</feature>
<reference evidence="3 4" key="1">
    <citation type="journal article" date="2014" name="Genome Announc.">
        <title>Draft Genome Sequence of Streptomyces fradiae ATCC 19609, a Strain Highly Sensitive to Antibiotics.</title>
        <authorList>
            <person name="Bekker O.B."/>
            <person name="Klimina K.M."/>
            <person name="Vatlin A.A."/>
            <person name="Zakharevich N.V."/>
            <person name="Kasianov A.S."/>
            <person name="Danilenko V.N."/>
        </authorList>
    </citation>
    <scope>NUCLEOTIDE SEQUENCE [LARGE SCALE GENOMIC DNA]</scope>
    <source>
        <strain evidence="3 4">ATCC 19609</strain>
    </source>
</reference>
<keyword evidence="2" id="KW-1133">Transmembrane helix</keyword>
<sequence length="162" mass="16677">MSDIRGLLHGQVERSQDRLLELYGEMTPRAWDALLDRVEQQLDDEESAQAGGTDKDDGGNGAGDGDDRTGVAGPGRGARGALRTGPGLGLVALVVAAVAAAVPPGPAVVRTTVFMVYGALAALLVCGHLWGTRQGARALAGRSGEPVVRFPAQPPPEAARFA</sequence>
<keyword evidence="2" id="KW-0812">Transmembrane</keyword>
<accession>A0A3M8FDH9</accession>
<feature type="region of interest" description="Disordered" evidence="1">
    <location>
        <begin position="41"/>
        <end position="82"/>
    </location>
</feature>
<evidence type="ECO:0000313" key="3">
    <source>
        <dbReference type="EMBL" id="RKM99054.1"/>
    </source>
</evidence>
<name>A0A3M8FDH9_9ACTN</name>